<dbReference type="Proteomes" id="UP000033428">
    <property type="component" value="Unassembled WGS sequence"/>
</dbReference>
<reference evidence="1 2" key="1">
    <citation type="submission" date="2015-02" db="EMBL/GenBank/DDBJ databases">
        <title>Single-cell genomics of uncultivated deep-branching MTB reveals a conserved set of magnetosome genes.</title>
        <authorList>
            <person name="Kolinko S."/>
            <person name="Richter M."/>
            <person name="Glockner F.O."/>
            <person name="Brachmann A."/>
            <person name="Schuler D."/>
        </authorList>
    </citation>
    <scope>NUCLEOTIDE SEQUENCE [LARGE SCALE GENOMIC DNA]</scope>
    <source>
        <strain evidence="1">SKK-01</strain>
    </source>
</reference>
<comment type="caution">
    <text evidence="1">The sequence shown here is derived from an EMBL/GenBank/DDBJ whole genome shotgun (WGS) entry which is preliminary data.</text>
</comment>
<accession>A0A0F0CU96</accession>
<sequence>MASDILILGGMRDNHRVHVRLYSFIIEQIKKNKLVAEFKN</sequence>
<gene>
    <name evidence="1" type="ORF">OMAG_001075</name>
</gene>
<dbReference type="EMBL" id="JYNY01000222">
    <property type="protein sequence ID" value="KJJ85111.1"/>
    <property type="molecule type" value="Genomic_DNA"/>
</dbReference>
<proteinExistence type="predicted"/>
<dbReference type="AlphaFoldDB" id="A0A0F0CU96"/>
<evidence type="ECO:0000313" key="2">
    <source>
        <dbReference type="Proteomes" id="UP000033428"/>
    </source>
</evidence>
<evidence type="ECO:0000313" key="1">
    <source>
        <dbReference type="EMBL" id="KJJ85111.1"/>
    </source>
</evidence>
<name>A0A0F0CU96_9BACT</name>
<organism evidence="1 2">
    <name type="scientific">Candidatus Omnitrophus magneticus</name>
    <dbReference type="NCBI Taxonomy" id="1609969"/>
    <lineage>
        <taxon>Bacteria</taxon>
        <taxon>Pseudomonadati</taxon>
        <taxon>Candidatus Omnitrophota</taxon>
        <taxon>Candidatus Omnitrophus</taxon>
    </lineage>
</organism>
<keyword evidence="2" id="KW-1185">Reference proteome</keyword>
<protein>
    <submittedName>
        <fullName evidence="1">Uncharacterized protein</fullName>
    </submittedName>
</protein>